<dbReference type="InterPro" id="IPR003594">
    <property type="entry name" value="HATPase_dom"/>
</dbReference>
<sequence length="161" mass="16942">MTLQSPSPGQGTAPPSVPDTALLTCSFDATSVTSLRRAVERCARAAGLDDLAVFVFCLAVHEAVINAVCHGGGRGKVHLWQHADRLSCQISDQGPGIATNLRHPPCPEPDSSNGRGLWLIRRVCHDVTITCDSAGTRILLHFPLHPPSQPGANTPVTPSAA</sequence>
<protein>
    <submittedName>
        <fullName evidence="3">Anti-sigma regulatory factor (Ser/Thr protein kinase)</fullName>
    </submittedName>
</protein>
<dbReference type="PANTHER" id="PTHR35526:SF3">
    <property type="entry name" value="ANTI-SIGMA-F FACTOR RSBW"/>
    <property type="match status" value="1"/>
</dbReference>
<dbReference type="CDD" id="cd16936">
    <property type="entry name" value="HATPase_RsbW-like"/>
    <property type="match status" value="1"/>
</dbReference>
<name>A0A3N1GK73_9ACTN</name>
<dbReference type="AlphaFoldDB" id="A0A3N1GK73"/>
<evidence type="ECO:0000256" key="1">
    <source>
        <dbReference type="ARBA" id="ARBA00022527"/>
    </source>
</evidence>
<gene>
    <name evidence="3" type="ORF">EDD30_3553</name>
</gene>
<dbReference type="Gene3D" id="3.30.565.10">
    <property type="entry name" value="Histidine kinase-like ATPase, C-terminal domain"/>
    <property type="match status" value="1"/>
</dbReference>
<keyword evidence="1" id="KW-0808">Transferase</keyword>
<reference evidence="3 4" key="1">
    <citation type="submission" date="2018-11" db="EMBL/GenBank/DDBJ databases">
        <title>Sequencing the genomes of 1000 actinobacteria strains.</title>
        <authorList>
            <person name="Klenk H.-P."/>
        </authorList>
    </citation>
    <scope>NUCLEOTIDE SEQUENCE [LARGE SCALE GENOMIC DNA]</scope>
    <source>
        <strain evidence="3 4">DSM 43634</strain>
    </source>
</reference>
<evidence type="ECO:0000259" key="2">
    <source>
        <dbReference type="Pfam" id="PF13581"/>
    </source>
</evidence>
<dbReference type="InterPro" id="IPR050267">
    <property type="entry name" value="Anti-sigma-factor_SerPK"/>
</dbReference>
<feature type="domain" description="Histidine kinase/HSP90-like ATPase" evidence="2">
    <location>
        <begin position="27"/>
        <end position="140"/>
    </location>
</feature>
<evidence type="ECO:0000313" key="3">
    <source>
        <dbReference type="EMBL" id="ROP30693.1"/>
    </source>
</evidence>
<evidence type="ECO:0000313" key="4">
    <source>
        <dbReference type="Proteomes" id="UP000271683"/>
    </source>
</evidence>
<proteinExistence type="predicted"/>
<comment type="caution">
    <text evidence="3">The sequence shown here is derived from an EMBL/GenBank/DDBJ whole genome shotgun (WGS) entry which is preliminary data.</text>
</comment>
<dbReference type="PANTHER" id="PTHR35526">
    <property type="entry name" value="ANTI-SIGMA-F FACTOR RSBW-RELATED"/>
    <property type="match status" value="1"/>
</dbReference>
<dbReference type="OrthoDB" id="3748385at2"/>
<dbReference type="InterPro" id="IPR036890">
    <property type="entry name" value="HATPase_C_sf"/>
</dbReference>
<organism evidence="3 4">
    <name type="scientific">Couchioplanes caeruleus</name>
    <dbReference type="NCBI Taxonomy" id="56438"/>
    <lineage>
        <taxon>Bacteria</taxon>
        <taxon>Bacillati</taxon>
        <taxon>Actinomycetota</taxon>
        <taxon>Actinomycetes</taxon>
        <taxon>Micromonosporales</taxon>
        <taxon>Micromonosporaceae</taxon>
        <taxon>Couchioplanes</taxon>
    </lineage>
</organism>
<keyword evidence="1" id="KW-0723">Serine/threonine-protein kinase</keyword>
<dbReference type="Proteomes" id="UP000271683">
    <property type="component" value="Unassembled WGS sequence"/>
</dbReference>
<dbReference type="Pfam" id="PF13581">
    <property type="entry name" value="HATPase_c_2"/>
    <property type="match status" value="1"/>
</dbReference>
<dbReference type="EMBL" id="RJKL01000001">
    <property type="protein sequence ID" value="ROP30693.1"/>
    <property type="molecule type" value="Genomic_DNA"/>
</dbReference>
<accession>A0A3N1GK73</accession>
<dbReference type="SUPFAM" id="SSF55874">
    <property type="entry name" value="ATPase domain of HSP90 chaperone/DNA topoisomerase II/histidine kinase"/>
    <property type="match status" value="1"/>
</dbReference>
<keyword evidence="1" id="KW-0418">Kinase</keyword>
<dbReference type="RefSeq" id="WP_123678338.1">
    <property type="nucleotide sequence ID" value="NZ_RJKL01000001.1"/>
</dbReference>
<dbReference type="GO" id="GO:0004674">
    <property type="term" value="F:protein serine/threonine kinase activity"/>
    <property type="evidence" value="ECO:0007669"/>
    <property type="project" value="UniProtKB-KW"/>
</dbReference>